<gene>
    <name evidence="1" type="ORF">E1288_27850</name>
</gene>
<proteinExistence type="predicted"/>
<evidence type="ECO:0000313" key="1">
    <source>
        <dbReference type="EMBL" id="TDD42892.1"/>
    </source>
</evidence>
<accession>A0A4R4YHV3</accession>
<dbReference type="EMBL" id="SMKW01000043">
    <property type="protein sequence ID" value="TDD42892.1"/>
    <property type="molecule type" value="Genomic_DNA"/>
</dbReference>
<comment type="caution">
    <text evidence="1">The sequence shown here is derived from an EMBL/GenBank/DDBJ whole genome shotgun (WGS) entry which is preliminary data.</text>
</comment>
<dbReference type="AlphaFoldDB" id="A0A4R4YHV3"/>
<keyword evidence="2" id="KW-1185">Reference proteome</keyword>
<dbReference type="Proteomes" id="UP000294947">
    <property type="component" value="Unassembled WGS sequence"/>
</dbReference>
<reference evidence="1 2" key="1">
    <citation type="submission" date="2019-03" db="EMBL/GenBank/DDBJ databases">
        <title>Draft genome sequences of novel Actinobacteria.</title>
        <authorList>
            <person name="Sahin N."/>
            <person name="Ay H."/>
            <person name="Saygin H."/>
        </authorList>
    </citation>
    <scope>NUCLEOTIDE SEQUENCE [LARGE SCALE GENOMIC DNA]</scope>
    <source>
        <strain evidence="1 2">7K502</strain>
    </source>
</reference>
<name>A0A4R4YHV3_9PSEU</name>
<evidence type="ECO:0000313" key="2">
    <source>
        <dbReference type="Proteomes" id="UP000294947"/>
    </source>
</evidence>
<dbReference type="RefSeq" id="WP_132490112.1">
    <property type="nucleotide sequence ID" value="NZ_SMKW01000043.1"/>
</dbReference>
<protein>
    <submittedName>
        <fullName evidence="1">Uncharacterized protein</fullName>
    </submittedName>
</protein>
<sequence length="95" mass="11204">MRWFREACNIAGTNLIEGHELVFAQLQADHPGEKIDYIHCERRENFFDVFSRITFTDFGHREHGLLTNDVIDHLGADGMYRRFEGEVEHPQKESR</sequence>
<organism evidence="1 2">
    <name type="scientific">Saccharopolyspora elongata</name>
    <dbReference type="NCBI Taxonomy" id="2530387"/>
    <lineage>
        <taxon>Bacteria</taxon>
        <taxon>Bacillati</taxon>
        <taxon>Actinomycetota</taxon>
        <taxon>Actinomycetes</taxon>
        <taxon>Pseudonocardiales</taxon>
        <taxon>Pseudonocardiaceae</taxon>
        <taxon>Saccharopolyspora</taxon>
    </lineage>
</organism>